<comment type="caution">
    <text evidence="3">The sequence shown here is derived from an EMBL/GenBank/DDBJ whole genome shotgun (WGS) entry which is preliminary data.</text>
</comment>
<dbReference type="PROSITE" id="PS51257">
    <property type="entry name" value="PROKAR_LIPOPROTEIN"/>
    <property type="match status" value="1"/>
</dbReference>
<dbReference type="Pfam" id="PF13905">
    <property type="entry name" value="Thioredoxin_8"/>
    <property type="match status" value="1"/>
</dbReference>
<keyword evidence="1" id="KW-0732">Signal</keyword>
<feature type="domain" description="Thioredoxin" evidence="2">
    <location>
        <begin position="335"/>
        <end position="468"/>
    </location>
</feature>
<dbReference type="eggNOG" id="COG1225">
    <property type="taxonomic scope" value="Bacteria"/>
</dbReference>
<dbReference type="InterPro" id="IPR012336">
    <property type="entry name" value="Thioredoxin-like_fold"/>
</dbReference>
<keyword evidence="4" id="KW-1185">Reference proteome</keyword>
<dbReference type="EMBL" id="JRLV01000003">
    <property type="protein sequence ID" value="KGO83583.1"/>
    <property type="molecule type" value="Genomic_DNA"/>
</dbReference>
<protein>
    <recommendedName>
        <fullName evidence="2">Thioredoxin domain-containing protein</fullName>
    </recommendedName>
</protein>
<feature type="chain" id="PRO_5002002597" description="Thioredoxin domain-containing protein" evidence="1">
    <location>
        <begin position="29"/>
        <end position="468"/>
    </location>
</feature>
<dbReference type="AlphaFoldDB" id="A0A0A2LWH0"/>
<evidence type="ECO:0000313" key="3">
    <source>
        <dbReference type="EMBL" id="KGO83583.1"/>
    </source>
</evidence>
<organism evidence="3 4">
    <name type="scientific">Flavobacterium beibuense F44-8</name>
    <dbReference type="NCBI Taxonomy" id="1406840"/>
    <lineage>
        <taxon>Bacteria</taxon>
        <taxon>Pseudomonadati</taxon>
        <taxon>Bacteroidota</taxon>
        <taxon>Flavobacteriia</taxon>
        <taxon>Flavobacteriales</taxon>
        <taxon>Flavobacteriaceae</taxon>
        <taxon>Flavobacterium</taxon>
    </lineage>
</organism>
<gene>
    <name evidence="3" type="ORF">Q763_03185</name>
</gene>
<evidence type="ECO:0000313" key="4">
    <source>
        <dbReference type="Proteomes" id="UP000030129"/>
    </source>
</evidence>
<dbReference type="SUPFAM" id="SSF52833">
    <property type="entry name" value="Thioredoxin-like"/>
    <property type="match status" value="1"/>
</dbReference>
<dbReference type="Gene3D" id="3.40.30.10">
    <property type="entry name" value="Glutaredoxin"/>
    <property type="match status" value="1"/>
</dbReference>
<dbReference type="STRING" id="1406840.Q763_03185"/>
<evidence type="ECO:0000256" key="1">
    <source>
        <dbReference type="SAM" id="SignalP"/>
    </source>
</evidence>
<dbReference type="InterPro" id="IPR036249">
    <property type="entry name" value="Thioredoxin-like_sf"/>
</dbReference>
<sequence>MYGKNAMTNNFKKLLLLFTIIVSLSSCGNGNNYEAYFGGEITSPKSDHIYFCRDNKVIDTIKLDDNNRFFIKFDSLTPGMYSFKHEPYYQYVYFDKNDSLMVNIDTRHFDESIVFSGKGNEKNNFMMELYLANEKDRNSCFSVFDYDYDKFTKCIDSTYQKRIAYYEEEKSRLDWSNGFDFYVKARLDFNYYSKKEYYPYACAIKTGKKINSLIPDNYYDYREGIEFNNPKLTNYTPFVRYFTVMLNNMAKSKSETYKIPEDTLEENITKLNLADSIFINEGVKNQVLNTLAFNYLLEDRNIVNHEEFLECFNELSTDDDDSNEIVRIGQAAGELSEGKKLPEIELVDSYDNPIDINNGINEKTVIFFWTSCSKSRLKVIDEKIDLLRQKYGEIDFIAINVDEDKEWKKTMKEYHLENACQLRASNFKVLKDKWAFTKINRTIVLNPDGTIKRGFANLMDSNFGQHLN</sequence>
<dbReference type="PROSITE" id="PS51352">
    <property type="entry name" value="THIOREDOXIN_2"/>
    <property type="match status" value="1"/>
</dbReference>
<dbReference type="InterPro" id="IPR013766">
    <property type="entry name" value="Thioredoxin_domain"/>
</dbReference>
<evidence type="ECO:0000259" key="2">
    <source>
        <dbReference type="PROSITE" id="PS51352"/>
    </source>
</evidence>
<dbReference type="Proteomes" id="UP000030129">
    <property type="component" value="Unassembled WGS sequence"/>
</dbReference>
<proteinExistence type="predicted"/>
<feature type="signal peptide" evidence="1">
    <location>
        <begin position="1"/>
        <end position="28"/>
    </location>
</feature>
<name>A0A0A2LWH0_9FLAO</name>
<dbReference type="RefSeq" id="WP_035131086.1">
    <property type="nucleotide sequence ID" value="NZ_JRLV01000003.1"/>
</dbReference>
<accession>A0A0A2LWH0</accession>
<reference evidence="3 4" key="1">
    <citation type="submission" date="2013-09" db="EMBL/GenBank/DDBJ databases">
        <authorList>
            <person name="Zeng Z."/>
            <person name="Chen C."/>
        </authorList>
    </citation>
    <scope>NUCLEOTIDE SEQUENCE [LARGE SCALE GENOMIC DNA]</scope>
    <source>
        <strain evidence="3 4">F44-8</strain>
    </source>
</reference>